<reference evidence="3" key="1">
    <citation type="submission" date="2016-11" db="EMBL/GenBank/DDBJ databases">
        <authorList>
            <person name="Varghese N."/>
            <person name="Submissions S."/>
        </authorList>
    </citation>
    <scope>NUCLEOTIDE SEQUENCE [LARGE SCALE GENOMIC DNA]</scope>
    <source>
        <strain evidence="3">DSM 29327</strain>
    </source>
</reference>
<dbReference type="OrthoDB" id="505641at2"/>
<accession>A0A1M6V557</accession>
<dbReference type="AlphaFoldDB" id="A0A1M6V557"/>
<dbReference type="Pfam" id="PF20254">
    <property type="entry name" value="DMFA2_C"/>
    <property type="match status" value="1"/>
</dbReference>
<dbReference type="STRING" id="1054996.SAMN05444414_101109"/>
<dbReference type="InterPro" id="IPR046540">
    <property type="entry name" value="DMFA2_C"/>
</dbReference>
<dbReference type="Proteomes" id="UP000184191">
    <property type="component" value="Unassembled WGS sequence"/>
</dbReference>
<name>A0A1M6V557_9RHOB</name>
<feature type="domain" description="N,N-dimethylformamidase beta subunit-like C-terminal" evidence="1">
    <location>
        <begin position="255"/>
        <end position="688"/>
    </location>
</feature>
<organism evidence="2 3">
    <name type="scientific">Roseovarius marisflavi</name>
    <dbReference type="NCBI Taxonomy" id="1054996"/>
    <lineage>
        <taxon>Bacteria</taxon>
        <taxon>Pseudomonadati</taxon>
        <taxon>Pseudomonadota</taxon>
        <taxon>Alphaproteobacteria</taxon>
        <taxon>Rhodobacterales</taxon>
        <taxon>Roseobacteraceae</taxon>
        <taxon>Roseovarius</taxon>
    </lineage>
</organism>
<protein>
    <submittedName>
        <fullName evidence="2">N,N-dimethylformamidase</fullName>
    </submittedName>
</protein>
<evidence type="ECO:0000259" key="1">
    <source>
        <dbReference type="Pfam" id="PF20254"/>
    </source>
</evidence>
<sequence length="709" mass="76791">MTTKPQDLALLGYADRLSARPGETLAFKVSSTASRPFTARLVRSISADPNPEGPGIIEEDASGFFVPQSFASTHRPFAAGSYGVAQDEVRAAPEASITLSAVIFPTLTTGTVQTVIGFGAYDLRLDESGAASLGLGDQVISTGRPLKLRQWCRITATVTPGAITLEQQPLTRPALAPCVATHKGTAPLATTATPSIAARLVGDQASQHFSGKIEAPAIAVDDRPLCAWDFSIGIRTTTASATTGPDLTLVNFPARAVTGAAWDGSEMNWTHKPAHYAAIHFHGDDIYDFEWDTDFEFTVPEDMPSGVYVMRLECEGNEDAIPFFVCPPLGRPKARLCVLISTFTYTIYGNHARPDYDPSWQDKITERNAYPHNPAEHPHYGLSTYNYHADGSGICHASHHRPLFNLRPGFLTFGGATCSGLRHFPADMHLISWLHAKGIDYDVITDRELHDDGAAAIKGYAAVTTGTHPEYHTANTLDALRDYRDGGGTLMYLGGNGFYWRIAVHGENDSLLEIRRAEDGIRAWAAEPGEYYNAFDGGYGGLWRRNGRAPQDLVGIGFAAQGEFFGDPYRRVSSDPAFDWVFDGIESDLIGDYGFSGHGAAGFELDHMDHRIGTPDSAVLLARSVTRDTGFMLVPEEQLTHLTNLTGGSAKDAMHADMIYAEYPGGGRVFATGSITFCGSLPWNGYDNDVSRLLENVMANFLGAPTPPR</sequence>
<proteinExistence type="predicted"/>
<evidence type="ECO:0000313" key="2">
    <source>
        <dbReference type="EMBL" id="SHK76588.1"/>
    </source>
</evidence>
<dbReference type="RefSeq" id="WP_073193979.1">
    <property type="nucleotide sequence ID" value="NZ_FRBN01000001.1"/>
</dbReference>
<keyword evidence="3" id="KW-1185">Reference proteome</keyword>
<dbReference type="EMBL" id="FRBN01000001">
    <property type="protein sequence ID" value="SHK76588.1"/>
    <property type="molecule type" value="Genomic_DNA"/>
</dbReference>
<evidence type="ECO:0000313" key="3">
    <source>
        <dbReference type="Proteomes" id="UP000184191"/>
    </source>
</evidence>
<gene>
    <name evidence="2" type="ORF">SAMN05444414_101109</name>
</gene>